<dbReference type="EMBL" id="RQYC01000029">
    <property type="protein sequence ID" value="RRD88893.1"/>
    <property type="molecule type" value="Genomic_DNA"/>
</dbReference>
<dbReference type="Proteomes" id="UP000269923">
    <property type="component" value="Unassembled WGS sequence"/>
</dbReference>
<comment type="caution">
    <text evidence="1">The sequence shown here is derived from an EMBL/GenBank/DDBJ whole genome shotgun (WGS) entry which is preliminary data.</text>
</comment>
<dbReference type="OrthoDB" id="5295752at2"/>
<evidence type="ECO:0000313" key="1">
    <source>
        <dbReference type="EMBL" id="RRD88893.1"/>
    </source>
</evidence>
<sequence length="220" mass="24163">MDSNSTLSLQANLYPHITPAGAFYAVTNKSESASRTLLANILKSGSAPMTPERLQQWAQTNDMEAALSLLYRMQRLEFIYGDDAPAKMPVINETVLGKLLPLMSDNQKALLIDQDGFYFANAGFNHEAAEEVAVLASEAIRLSERHSLLIKNNLNIYQSAWGLCDPNGQSELTFFPIYIDKSRFILVTGGTPQLHKDAFVSLVHVLYRTRQGAAGLAVGA</sequence>
<name>A0A3P2A5F3_9NEIS</name>
<evidence type="ECO:0000313" key="2">
    <source>
        <dbReference type="Proteomes" id="UP000269923"/>
    </source>
</evidence>
<keyword evidence="2" id="KW-1185">Reference proteome</keyword>
<gene>
    <name evidence="1" type="ORF">EII21_10545</name>
</gene>
<organism evidence="1 2">
    <name type="scientific">Conchiformibius steedae</name>
    <dbReference type="NCBI Taxonomy" id="153493"/>
    <lineage>
        <taxon>Bacteria</taxon>
        <taxon>Pseudomonadati</taxon>
        <taxon>Pseudomonadota</taxon>
        <taxon>Betaproteobacteria</taxon>
        <taxon>Neisseriales</taxon>
        <taxon>Neisseriaceae</taxon>
        <taxon>Conchiformibius</taxon>
    </lineage>
</organism>
<proteinExistence type="predicted"/>
<dbReference type="AlphaFoldDB" id="A0A3P2A5F3"/>
<dbReference type="RefSeq" id="WP_034333644.1">
    <property type="nucleotide sequence ID" value="NZ_CP059563.1"/>
</dbReference>
<protein>
    <submittedName>
        <fullName evidence="1">Peptidase M23</fullName>
    </submittedName>
</protein>
<dbReference type="SUPFAM" id="SSF103196">
    <property type="entry name" value="Roadblock/LC7 domain"/>
    <property type="match status" value="1"/>
</dbReference>
<accession>A0A3P2A5F3</accession>
<reference evidence="1 2" key="1">
    <citation type="submission" date="2018-11" db="EMBL/GenBank/DDBJ databases">
        <title>Genomes From Bacteria Associated with the Canine Oral Cavity: a Test Case for Automated Genome-Based Taxonomic Assignment.</title>
        <authorList>
            <person name="Coil D.A."/>
            <person name="Jospin G."/>
            <person name="Darling A.E."/>
            <person name="Wallis C."/>
            <person name="Davis I.J."/>
            <person name="Harris S."/>
            <person name="Eisen J.A."/>
            <person name="Holcombe L.J."/>
            <person name="O'Flynn C."/>
        </authorList>
    </citation>
    <scope>NUCLEOTIDE SEQUENCE [LARGE SCALE GENOMIC DNA]</scope>
    <source>
        <strain evidence="1 2">COT-280</strain>
    </source>
</reference>
<dbReference type="STRING" id="1121352.GCA_000620925_01713"/>